<dbReference type="Proteomes" id="UP000282529">
    <property type="component" value="Unassembled WGS sequence"/>
</dbReference>
<dbReference type="SUPFAM" id="SSF55729">
    <property type="entry name" value="Acyl-CoA N-acyltransferases (Nat)"/>
    <property type="match status" value="1"/>
</dbReference>
<dbReference type="EMBL" id="RQPI01000001">
    <property type="protein sequence ID" value="RQW13781.1"/>
    <property type="molecule type" value="Genomic_DNA"/>
</dbReference>
<dbReference type="InterPro" id="IPR000182">
    <property type="entry name" value="GNAT_dom"/>
</dbReference>
<proteinExistence type="predicted"/>
<dbReference type="PROSITE" id="PS51154">
    <property type="entry name" value="MACRO"/>
    <property type="match status" value="1"/>
</dbReference>
<dbReference type="SMART" id="SM00506">
    <property type="entry name" value="A1pp"/>
    <property type="match status" value="1"/>
</dbReference>
<dbReference type="OrthoDB" id="67353at2"/>
<keyword evidence="3" id="KW-0808">Transferase</keyword>
<dbReference type="InterPro" id="IPR043472">
    <property type="entry name" value="Macro_dom-like"/>
</dbReference>
<dbReference type="Pfam" id="PF01661">
    <property type="entry name" value="Macro"/>
    <property type="match status" value="1"/>
</dbReference>
<dbReference type="InterPro" id="IPR016181">
    <property type="entry name" value="Acyl_CoA_acyltransferase"/>
</dbReference>
<dbReference type="SUPFAM" id="SSF52949">
    <property type="entry name" value="Macro domain-like"/>
    <property type="match status" value="1"/>
</dbReference>
<evidence type="ECO:0000259" key="2">
    <source>
        <dbReference type="PROSITE" id="PS51186"/>
    </source>
</evidence>
<sequence length="361" mass="39370">MKVTLNQTVISAEQGDITSWSGDCIVNAANTGLFGGGGVDGAIHRAGGPKIAEECALIRSRQGGCLPGEAVATGAGNLPFRAVIHTVGPIWKGGTAGEADILAKCYINSLALAAAISARSVAFPNISTGIYGFPKPLACSVALNAVAEYVSRLEQEDGFPERIDFICYEDDNARLYQEALTNMGKSVSELRSRPLEERNRKVSNSNVEYVVVDSGNSDLRRLIAKLDEELLERYPQERIYGVDFDHPDVRKIIFVIARHRGDALGCGGIRPLTENGAEQPTAELKRFFVDRGSRKMGIASGMLKYLEDQARGRGFREMRLETGGEQPEAIALYMKHGYRPIERFGIYTDNPQCLCYGKSLD</sequence>
<dbReference type="AlphaFoldDB" id="A0A3N9PC07"/>
<dbReference type="PROSITE" id="PS51186">
    <property type="entry name" value="GNAT"/>
    <property type="match status" value="1"/>
</dbReference>
<dbReference type="GO" id="GO:0016747">
    <property type="term" value="F:acyltransferase activity, transferring groups other than amino-acyl groups"/>
    <property type="evidence" value="ECO:0007669"/>
    <property type="project" value="InterPro"/>
</dbReference>
<gene>
    <name evidence="3" type="ORF">EH198_05145</name>
</gene>
<dbReference type="CDD" id="cd04301">
    <property type="entry name" value="NAT_SF"/>
    <property type="match status" value="1"/>
</dbReference>
<dbReference type="Gene3D" id="3.40.220.10">
    <property type="entry name" value="Leucine Aminopeptidase, subunit E, domain 1"/>
    <property type="match status" value="1"/>
</dbReference>
<protein>
    <submittedName>
        <fullName evidence="3">GNAT family N-acetyltransferase</fullName>
    </submittedName>
</protein>
<dbReference type="PANTHER" id="PTHR11106:SF27">
    <property type="entry name" value="MACRO DOMAIN-CONTAINING PROTEIN"/>
    <property type="match status" value="1"/>
</dbReference>
<dbReference type="Pfam" id="PF00583">
    <property type="entry name" value="Acetyltransf_1"/>
    <property type="match status" value="1"/>
</dbReference>
<evidence type="ECO:0000313" key="3">
    <source>
        <dbReference type="EMBL" id="RQW13781.1"/>
    </source>
</evidence>
<evidence type="ECO:0000313" key="4">
    <source>
        <dbReference type="Proteomes" id="UP000282529"/>
    </source>
</evidence>
<dbReference type="Gene3D" id="3.40.630.30">
    <property type="match status" value="1"/>
</dbReference>
<reference evidence="3 4" key="1">
    <citation type="submission" date="2018-11" db="EMBL/GenBank/DDBJ databases">
        <title>Genome sequence of strain 7197.</title>
        <authorList>
            <person name="Gao J."/>
            <person name="Sun J."/>
        </authorList>
    </citation>
    <scope>NUCLEOTIDE SEQUENCE [LARGE SCALE GENOMIC DNA]</scope>
    <source>
        <strain evidence="3 4">7197</strain>
    </source>
</reference>
<organism evidence="3 4">
    <name type="scientific">Paenibacillus rhizophilus</name>
    <dbReference type="NCBI Taxonomy" id="1850366"/>
    <lineage>
        <taxon>Bacteria</taxon>
        <taxon>Bacillati</taxon>
        <taxon>Bacillota</taxon>
        <taxon>Bacilli</taxon>
        <taxon>Bacillales</taxon>
        <taxon>Paenibacillaceae</taxon>
        <taxon>Paenibacillus</taxon>
    </lineage>
</organism>
<dbReference type="GO" id="GO:0061463">
    <property type="term" value="F:O-acetyl-ADP-ribose deacetylase activity"/>
    <property type="evidence" value="ECO:0007669"/>
    <property type="project" value="TreeGrafter"/>
</dbReference>
<dbReference type="PANTHER" id="PTHR11106">
    <property type="entry name" value="GANGLIOSIDE INDUCED DIFFERENTIATION ASSOCIATED PROTEIN 2-RELATED"/>
    <property type="match status" value="1"/>
</dbReference>
<dbReference type="InterPro" id="IPR002589">
    <property type="entry name" value="Macro_dom"/>
</dbReference>
<comment type="caution">
    <text evidence="3">The sequence shown here is derived from an EMBL/GenBank/DDBJ whole genome shotgun (WGS) entry which is preliminary data.</text>
</comment>
<evidence type="ECO:0000259" key="1">
    <source>
        <dbReference type="PROSITE" id="PS51154"/>
    </source>
</evidence>
<name>A0A3N9PC07_9BACL</name>
<feature type="domain" description="N-acetyltransferase" evidence="2">
    <location>
        <begin position="207"/>
        <end position="361"/>
    </location>
</feature>
<accession>A0A3N9PC07</accession>
<keyword evidence="4" id="KW-1185">Reference proteome</keyword>
<feature type="domain" description="Macro" evidence="1">
    <location>
        <begin position="1"/>
        <end position="184"/>
    </location>
</feature>